<dbReference type="InterPro" id="IPR023753">
    <property type="entry name" value="FAD/NAD-binding_dom"/>
</dbReference>
<dbReference type="Gene3D" id="3.50.50.60">
    <property type="entry name" value="FAD/NAD(P)-binding domain"/>
    <property type="match status" value="2"/>
</dbReference>
<sequence>MKVVVIGCTQAGIAAIRQILKDYPQSQVTVYERQNSISYLSCATYLHIEGTVKTLSDAMYAEPEDFVRQGVNLKLKHDVIQIDHQKHSLVIQDLITREMETATYDKLIVTTGSLTAIPTISGVESPKVLLCKTYDQARDLCANTIDEHRIAVIGGGYVGVELAESYIKSGHEVWLIHNQPNLLEKYVEPIIAKTVEATLIKKGVHLITGAHANEFVDTKDDGLLIKTSQGDSYQVDMAVVSAGIIPQTDLLRGQVKMQANGAIIVDPYMHTSDPDILAAGDDAVVHFNPTDSCRYSPLASHAVRQGMLAGINVFERKVRSIGTQATTGIQIFDQTVATTGLTLKDAKTTTYNARSVVYEGPYRPEFMPDAFKVTVVLIYDHNSRKILGAQLISQHDVAQSANIVSSLIQNGGTIDQLALLDMLFSPNFNNPFDYLNLAAQKAVAQEKGFLNS</sequence>
<dbReference type="Proteomes" id="UP000267208">
    <property type="component" value="Chromosome"/>
</dbReference>
<comment type="similarity">
    <text evidence="2">Belongs to the class-III pyridine nucleotide-disulfide oxidoreductase family.</text>
</comment>
<dbReference type="PRINTS" id="PR00368">
    <property type="entry name" value="FADPNR"/>
</dbReference>
<dbReference type="KEGG" id="lzh:D1B17_06765"/>
<dbReference type="Gene3D" id="3.30.390.30">
    <property type="match status" value="1"/>
</dbReference>
<evidence type="ECO:0000256" key="5">
    <source>
        <dbReference type="ARBA" id="ARBA00023002"/>
    </source>
</evidence>
<feature type="domain" description="Pyridine nucleotide-disulphide oxidoreductase dimerisation" evidence="8">
    <location>
        <begin position="331"/>
        <end position="429"/>
    </location>
</feature>
<evidence type="ECO:0000313" key="10">
    <source>
        <dbReference type="EMBL" id="AYE38351.1"/>
    </source>
</evidence>
<proteinExistence type="inferred from homology"/>
<dbReference type="PANTHER" id="PTHR43429:SF1">
    <property type="entry name" value="NAD(P)H SULFUR OXIDOREDUCTASE (COA-DEPENDENT)"/>
    <property type="match status" value="1"/>
</dbReference>
<evidence type="ECO:0000256" key="7">
    <source>
        <dbReference type="ARBA" id="ARBA00023284"/>
    </source>
</evidence>
<evidence type="ECO:0000256" key="4">
    <source>
        <dbReference type="ARBA" id="ARBA00022827"/>
    </source>
</evidence>
<evidence type="ECO:0000259" key="9">
    <source>
        <dbReference type="Pfam" id="PF07992"/>
    </source>
</evidence>
<feature type="domain" description="FAD/NAD(P)-binding" evidence="9">
    <location>
        <begin position="1"/>
        <end position="306"/>
    </location>
</feature>
<dbReference type="Pfam" id="PF02852">
    <property type="entry name" value="Pyr_redox_dim"/>
    <property type="match status" value="1"/>
</dbReference>
<dbReference type="EMBL" id="CP031933">
    <property type="protein sequence ID" value="AYE38351.1"/>
    <property type="molecule type" value="Genomic_DNA"/>
</dbReference>
<gene>
    <name evidence="10" type="ORF">D1B17_06765</name>
</gene>
<dbReference type="GO" id="GO:0016491">
    <property type="term" value="F:oxidoreductase activity"/>
    <property type="evidence" value="ECO:0007669"/>
    <property type="project" value="UniProtKB-KW"/>
</dbReference>
<evidence type="ECO:0000259" key="8">
    <source>
        <dbReference type="Pfam" id="PF02852"/>
    </source>
</evidence>
<dbReference type="PRINTS" id="PR00411">
    <property type="entry name" value="PNDRDTASEI"/>
</dbReference>
<dbReference type="InterPro" id="IPR016156">
    <property type="entry name" value="FAD/NAD-linked_Rdtase_dimer_sf"/>
</dbReference>
<keyword evidence="7" id="KW-0676">Redox-active center</keyword>
<dbReference type="AlphaFoldDB" id="A0A386PQX2"/>
<dbReference type="RefSeq" id="WP_120142600.1">
    <property type="nucleotide sequence ID" value="NZ_CP031933.2"/>
</dbReference>
<accession>A0A386PQX2</accession>
<dbReference type="PANTHER" id="PTHR43429">
    <property type="entry name" value="PYRIDINE NUCLEOTIDE-DISULFIDE OXIDOREDUCTASE DOMAIN-CONTAINING"/>
    <property type="match status" value="1"/>
</dbReference>
<keyword evidence="4" id="KW-0274">FAD</keyword>
<name>A0A386PQX2_9LACO</name>
<comment type="cofactor">
    <cofactor evidence="1">
        <name>FAD</name>
        <dbReference type="ChEBI" id="CHEBI:57692"/>
    </cofactor>
</comment>
<keyword evidence="11" id="KW-1185">Reference proteome</keyword>
<evidence type="ECO:0000256" key="1">
    <source>
        <dbReference type="ARBA" id="ARBA00001974"/>
    </source>
</evidence>
<keyword evidence="5" id="KW-0560">Oxidoreductase</keyword>
<evidence type="ECO:0000313" key="11">
    <source>
        <dbReference type="Proteomes" id="UP000267208"/>
    </source>
</evidence>
<evidence type="ECO:0000256" key="3">
    <source>
        <dbReference type="ARBA" id="ARBA00022630"/>
    </source>
</evidence>
<dbReference type="OrthoDB" id="9802028at2"/>
<dbReference type="InterPro" id="IPR050260">
    <property type="entry name" value="FAD-bd_OxRdtase"/>
</dbReference>
<dbReference type="Pfam" id="PF07992">
    <property type="entry name" value="Pyr_redox_2"/>
    <property type="match status" value="1"/>
</dbReference>
<keyword evidence="3" id="KW-0285">Flavoprotein</keyword>
<keyword evidence="6" id="KW-0558">Oxidation</keyword>
<evidence type="ECO:0000256" key="2">
    <source>
        <dbReference type="ARBA" id="ARBA00009130"/>
    </source>
</evidence>
<dbReference type="SUPFAM" id="SSF55424">
    <property type="entry name" value="FAD/NAD-linked reductases, dimerisation (C-terminal) domain"/>
    <property type="match status" value="1"/>
</dbReference>
<organism evidence="10 11">
    <name type="scientific">Companilactobacillus zhachilii</name>
    <dbReference type="NCBI Taxonomy" id="2304606"/>
    <lineage>
        <taxon>Bacteria</taxon>
        <taxon>Bacillati</taxon>
        <taxon>Bacillota</taxon>
        <taxon>Bacilli</taxon>
        <taxon>Lactobacillales</taxon>
        <taxon>Lactobacillaceae</taxon>
        <taxon>Companilactobacillus</taxon>
    </lineage>
</organism>
<dbReference type="InterPro" id="IPR036188">
    <property type="entry name" value="FAD/NAD-bd_sf"/>
</dbReference>
<evidence type="ECO:0000256" key="6">
    <source>
        <dbReference type="ARBA" id="ARBA00023097"/>
    </source>
</evidence>
<dbReference type="InterPro" id="IPR004099">
    <property type="entry name" value="Pyr_nucl-diS_OxRdtase_dimer"/>
</dbReference>
<reference evidence="11" key="1">
    <citation type="submission" date="2018-08" db="EMBL/GenBank/DDBJ databases">
        <title>Genome of Lactobacillus sp. HBUAS52074.</title>
        <authorList>
            <person name="Guo Z."/>
            <person name="Zhang Z.D."/>
        </authorList>
    </citation>
    <scope>NUCLEOTIDE SEQUENCE [LARGE SCALE GENOMIC DNA]</scope>
    <source>
        <strain evidence="11">HBUAS52074</strain>
    </source>
</reference>
<dbReference type="SUPFAM" id="SSF51905">
    <property type="entry name" value="FAD/NAD(P)-binding domain"/>
    <property type="match status" value="1"/>
</dbReference>
<protein>
    <submittedName>
        <fullName evidence="10">NADH oxidase</fullName>
    </submittedName>
</protein>